<dbReference type="SUPFAM" id="SSF48452">
    <property type="entry name" value="TPR-like"/>
    <property type="match status" value="1"/>
</dbReference>
<dbReference type="AlphaFoldDB" id="A0A6I4WAH7"/>
<dbReference type="PANTHER" id="PTHR47691">
    <property type="entry name" value="REGULATOR-RELATED"/>
    <property type="match status" value="1"/>
</dbReference>
<name>A0A6I4WAH7_9ACTN</name>
<dbReference type="Proteomes" id="UP000431901">
    <property type="component" value="Unassembled WGS sequence"/>
</dbReference>
<dbReference type="InterPro" id="IPR036390">
    <property type="entry name" value="WH_DNA-bd_sf"/>
</dbReference>
<keyword evidence="1" id="KW-0802">TPR repeat</keyword>
<feature type="repeat" description="TPR" evidence="1">
    <location>
        <begin position="506"/>
        <end position="539"/>
    </location>
</feature>
<protein>
    <submittedName>
        <fullName evidence="2">Tetratricopeptide repeat protein</fullName>
    </submittedName>
</protein>
<dbReference type="RefSeq" id="WP_161103219.1">
    <property type="nucleotide sequence ID" value="NZ_JBHLYI010000001.1"/>
</dbReference>
<keyword evidence="3" id="KW-1185">Reference proteome</keyword>
<dbReference type="InterPro" id="IPR027417">
    <property type="entry name" value="P-loop_NTPase"/>
</dbReference>
<reference evidence="2 3" key="1">
    <citation type="submission" date="2019-12" db="EMBL/GenBank/DDBJ databases">
        <title>Nocardia macrotermitis sp. nov. and Nocardia aurantia sp. nov., isolated from the gut of the fungus growing-termite Macrotermes natalensis.</title>
        <authorList>
            <person name="Christine B."/>
            <person name="Rene B."/>
        </authorList>
    </citation>
    <scope>NUCLEOTIDE SEQUENCE [LARGE SCALE GENOMIC DNA]</scope>
    <source>
        <strain evidence="2 3">DSM 102126</strain>
    </source>
</reference>
<accession>A0A6I4WAH7</accession>
<dbReference type="SUPFAM" id="SSF52540">
    <property type="entry name" value="P-loop containing nucleoside triphosphate hydrolases"/>
    <property type="match status" value="1"/>
</dbReference>
<comment type="caution">
    <text evidence="2">The sequence shown here is derived from an EMBL/GenBank/DDBJ whole genome shotgun (WGS) entry which is preliminary data.</text>
</comment>
<proteinExistence type="predicted"/>
<evidence type="ECO:0000313" key="2">
    <source>
        <dbReference type="EMBL" id="MXQ65076.1"/>
    </source>
</evidence>
<dbReference type="Gene3D" id="1.10.10.10">
    <property type="entry name" value="Winged helix-like DNA-binding domain superfamily/Winged helix DNA-binding domain"/>
    <property type="match status" value="1"/>
</dbReference>
<dbReference type="OrthoDB" id="3349744at2"/>
<dbReference type="InterPro" id="IPR011990">
    <property type="entry name" value="TPR-like_helical_dom_sf"/>
</dbReference>
<organism evidence="2 3">
    <name type="scientific">Actinomadura rayongensis</name>
    <dbReference type="NCBI Taxonomy" id="1429076"/>
    <lineage>
        <taxon>Bacteria</taxon>
        <taxon>Bacillati</taxon>
        <taxon>Actinomycetota</taxon>
        <taxon>Actinomycetes</taxon>
        <taxon>Streptosporangiales</taxon>
        <taxon>Thermomonosporaceae</taxon>
        <taxon>Actinomadura</taxon>
    </lineage>
</organism>
<dbReference type="PANTHER" id="PTHR47691:SF3">
    <property type="entry name" value="HTH-TYPE TRANSCRIPTIONAL REGULATOR RV0890C-RELATED"/>
    <property type="match status" value="1"/>
</dbReference>
<gene>
    <name evidence="2" type="ORF">GQ466_13630</name>
</gene>
<dbReference type="SMART" id="SM00028">
    <property type="entry name" value="TPR"/>
    <property type="match status" value="5"/>
</dbReference>
<dbReference type="PRINTS" id="PR00364">
    <property type="entry name" value="DISEASERSIST"/>
</dbReference>
<dbReference type="EMBL" id="WUTW01000002">
    <property type="protein sequence ID" value="MXQ65076.1"/>
    <property type="molecule type" value="Genomic_DNA"/>
</dbReference>
<sequence>MTDPRAAPGRTHNEINDAIVIGPAILGRDITLRLPAQVPLATSGLPAGSPAFTGRQDDLDRLLACLNPPASDDGAADDDAGAARAVVVTAVGGLAGVGKTELAVQAARTALRRGWFAGGVLFADLFGYDDDRRRDPGQVLEGMLGALGVPGEHIPAHTQDRSRLLRSVLAEFAARGRRILVVADNANTARQAELLLPTDGVNAAIVTSRHTLAMLNARLLDLNVLDPDGALAMLDETLRIADPDDTRIPTDPTGAAALADACGHLPLALRIAAALLAEDPDHTPAALARELGQVQPIEGLAYGRDGVRSAFELSYRTLTPHQQRLFRILTVNPGPNISTAAAAALTDHDEPTVRHQLKDLARAHLIERAAGPDRWRMHDLVRQYATTLGLQHADTDHRDQALHRLLNHYDATTWAANARLDPTATTPTAREFTAREQALVWLDTELPNLTAAARTAADTGHPDTTIALALNLARFLEWRRLFNDWITLSTLARDTAQHTGDRNGTSRAMNNLGLALQEVRRFEEAITALQQATDIFRETGDRHGEGMALNNLGLALRQVRRFDEAITAHHDDLTICRETGDRHGEGVALNSLGIALQEVRRFEEAITAQQEAAAIYRETGDRHGEGRASNSLGIALQEVRRFDEAITAHQQAAAIYRETGDRHGEGRASNNLGLALREVRRFDEALAAGQEAVRAFVEVGDEYSEAIARQSLEETTQASAAPDGH</sequence>
<dbReference type="Gene3D" id="3.40.50.300">
    <property type="entry name" value="P-loop containing nucleotide triphosphate hydrolases"/>
    <property type="match status" value="1"/>
</dbReference>
<dbReference type="SUPFAM" id="SSF46785">
    <property type="entry name" value="Winged helix' DNA-binding domain"/>
    <property type="match status" value="1"/>
</dbReference>
<dbReference type="InterPro" id="IPR019734">
    <property type="entry name" value="TPR_rpt"/>
</dbReference>
<evidence type="ECO:0000256" key="1">
    <source>
        <dbReference type="PROSITE-ProRule" id="PRU00339"/>
    </source>
</evidence>
<dbReference type="Gene3D" id="1.25.40.10">
    <property type="entry name" value="Tetratricopeptide repeat domain"/>
    <property type="match status" value="1"/>
</dbReference>
<dbReference type="InterPro" id="IPR036388">
    <property type="entry name" value="WH-like_DNA-bd_sf"/>
</dbReference>
<dbReference type="PROSITE" id="PS50005">
    <property type="entry name" value="TPR"/>
    <property type="match status" value="1"/>
</dbReference>
<evidence type="ECO:0000313" key="3">
    <source>
        <dbReference type="Proteomes" id="UP000431901"/>
    </source>
</evidence>
<dbReference type="Pfam" id="PF13424">
    <property type="entry name" value="TPR_12"/>
    <property type="match status" value="3"/>
</dbReference>